<evidence type="ECO:0000313" key="2">
    <source>
        <dbReference type="Proteomes" id="UP000831782"/>
    </source>
</evidence>
<dbReference type="RefSeq" id="WP_244720434.1">
    <property type="nucleotide sequence ID" value="NZ_CP095072.1"/>
</dbReference>
<sequence>MLLNEQSTPDPVTYETIENSQYRHILGGSGFEVHQKTIQNISGYGFKDRDDTFLTTLVLELEEVYICIKAGPVLRIVISNETRDELPDVIFST</sequence>
<proteinExistence type="predicted"/>
<organism evidence="1 2">
    <name type="scientific">Gracilibacillus caseinilyticus</name>
    <dbReference type="NCBI Taxonomy" id="2932256"/>
    <lineage>
        <taxon>Bacteria</taxon>
        <taxon>Bacillati</taxon>
        <taxon>Bacillota</taxon>
        <taxon>Bacilli</taxon>
        <taxon>Bacillales</taxon>
        <taxon>Bacillaceae</taxon>
        <taxon>Gracilibacillus</taxon>
    </lineage>
</organism>
<name>A0ABY4EXL2_9BACI</name>
<dbReference type="Proteomes" id="UP000831782">
    <property type="component" value="Chromosome"/>
</dbReference>
<accession>A0ABY4EXL2</accession>
<protein>
    <submittedName>
        <fullName evidence="1">Uncharacterized protein</fullName>
    </submittedName>
</protein>
<keyword evidence="2" id="KW-1185">Reference proteome</keyword>
<evidence type="ECO:0000313" key="1">
    <source>
        <dbReference type="EMBL" id="UOQ49020.1"/>
    </source>
</evidence>
<dbReference type="EMBL" id="CP095072">
    <property type="protein sequence ID" value="UOQ49020.1"/>
    <property type="molecule type" value="Genomic_DNA"/>
</dbReference>
<reference evidence="1 2" key="1">
    <citation type="submission" date="2022-04" db="EMBL/GenBank/DDBJ databases">
        <title>Gracilibacillus sp. isolated from saltern.</title>
        <authorList>
            <person name="Won M."/>
            <person name="Lee C.-M."/>
            <person name="Woen H.-Y."/>
            <person name="Kwon S.-W."/>
        </authorList>
    </citation>
    <scope>NUCLEOTIDE SEQUENCE [LARGE SCALE GENOMIC DNA]</scope>
    <source>
        <strain evidence="1 2">SSWR10-1</strain>
    </source>
</reference>
<gene>
    <name evidence="1" type="ORF">MUN88_02450</name>
</gene>